<evidence type="ECO:0000259" key="1">
    <source>
        <dbReference type="Pfam" id="PF00766"/>
    </source>
</evidence>
<feature type="domain" description="Electron transfer flavoprotein alpha subunit C-terminal" evidence="1">
    <location>
        <begin position="181"/>
        <end position="258"/>
    </location>
</feature>
<dbReference type="InterPro" id="IPR014731">
    <property type="entry name" value="ETF_asu_C"/>
</dbReference>
<dbReference type="EMBL" id="AP027742">
    <property type="protein sequence ID" value="BDZ76189.1"/>
    <property type="molecule type" value="Genomic_DNA"/>
</dbReference>
<protein>
    <recommendedName>
        <fullName evidence="1">Electron transfer flavoprotein alpha subunit C-terminal domain-containing protein</fullName>
    </recommendedName>
</protein>
<evidence type="ECO:0000313" key="2">
    <source>
        <dbReference type="EMBL" id="BDZ76189.1"/>
    </source>
</evidence>
<accession>A0ABN6YSZ1</accession>
<reference evidence="3" key="1">
    <citation type="journal article" date="2023" name="Int. J. Syst. Evol. Microbiol.">
        <title>Claveliimonas bilis gen. nov., sp. nov., deoxycholic acid-producing bacteria isolated from human faeces, and reclassification of Sellimonas monacensis Zenner et al. 2021 as Claveliimonas monacensis comb. nov.</title>
        <authorList>
            <person name="Hisatomi A."/>
            <person name="Kastawa N.W.E.P.G."/>
            <person name="Song I."/>
            <person name="Ohkuma M."/>
            <person name="Fukiya S."/>
            <person name="Sakamoto M."/>
        </authorList>
    </citation>
    <scope>NUCLEOTIDE SEQUENCE [LARGE SCALE GENOMIC DNA]</scope>
    <source>
        <strain evidence="3">12BBH14</strain>
    </source>
</reference>
<sequence length="297" mass="33315">MVMKKWLIILCGAKWQRLEKQEAQSLRIAKLCKDQGIETEIVVYRYQAQGAEVIDYMVGQVLSRHQVEQYDGFVFTSHFYAGRAAGKLAAVLGCDCVTDARRLEFSGYYPVFYKMAYNCNVEAGFCLKGQFAVSLDVWREEDTEDREGGDGISRKEMEIEAAASPYLKNRRRIQEKGMQEESAVLIAVGKGVGSKEMVEQFRNYAKSRKFLFGVSRPVAMNGWAKIDEIIGVSGHIYQPKVCIAVGVSGSAAFYAGIEGSGWIVSINSDPKAPIIKMSDASFTDDYKNIWPRMEQIL</sequence>
<evidence type="ECO:0000313" key="3">
    <source>
        <dbReference type="Proteomes" id="UP001305815"/>
    </source>
</evidence>
<keyword evidence="3" id="KW-1185">Reference proteome</keyword>
<dbReference type="Proteomes" id="UP001305815">
    <property type="component" value="Chromosome"/>
</dbReference>
<dbReference type="PANTHER" id="PTHR43153:SF1">
    <property type="entry name" value="ELECTRON TRANSFER FLAVOPROTEIN SUBUNIT ALPHA, MITOCHONDRIAL"/>
    <property type="match status" value="1"/>
</dbReference>
<dbReference type="PANTHER" id="PTHR43153">
    <property type="entry name" value="ELECTRON TRANSFER FLAVOPROTEIN ALPHA"/>
    <property type="match status" value="1"/>
</dbReference>
<dbReference type="RefSeq" id="WP_316266108.1">
    <property type="nucleotide sequence ID" value="NZ_AP027742.1"/>
</dbReference>
<organism evidence="2 3">
    <name type="scientific">Claveliimonas bilis</name>
    <dbReference type="NCBI Taxonomy" id="3028070"/>
    <lineage>
        <taxon>Bacteria</taxon>
        <taxon>Bacillati</taxon>
        <taxon>Bacillota</taxon>
        <taxon>Clostridia</taxon>
        <taxon>Lachnospirales</taxon>
        <taxon>Lachnospiraceae</taxon>
        <taxon>Claveliimonas</taxon>
    </lineage>
</organism>
<dbReference type="Gene3D" id="3.40.50.1220">
    <property type="entry name" value="TPP-binding domain"/>
    <property type="match status" value="1"/>
</dbReference>
<dbReference type="InterPro" id="IPR029035">
    <property type="entry name" value="DHS-like_NAD/FAD-binding_dom"/>
</dbReference>
<gene>
    <name evidence="2" type="ORF">Lac1_03720</name>
</gene>
<dbReference type="InterPro" id="IPR001308">
    <property type="entry name" value="ETF_a/FixB"/>
</dbReference>
<proteinExistence type="predicted"/>
<dbReference type="SUPFAM" id="SSF52467">
    <property type="entry name" value="DHS-like NAD/FAD-binding domain"/>
    <property type="match status" value="1"/>
</dbReference>
<dbReference type="Pfam" id="PF00766">
    <property type="entry name" value="ETF_alpha"/>
    <property type="match status" value="1"/>
</dbReference>
<name>A0ABN6YSZ1_9FIRM</name>